<dbReference type="InterPro" id="IPR037914">
    <property type="entry name" value="SpoVT-AbrB_sf"/>
</dbReference>
<accession>A0A0R2RHJ1</accession>
<dbReference type="NCBIfam" id="TIGR02609">
    <property type="entry name" value="doc_partner"/>
    <property type="match status" value="1"/>
</dbReference>
<dbReference type="InterPro" id="IPR013432">
    <property type="entry name" value="Doc_partner"/>
</dbReference>
<evidence type="ECO:0000313" key="1">
    <source>
        <dbReference type="EMBL" id="KRO62005.1"/>
    </source>
</evidence>
<dbReference type="Proteomes" id="UP000051269">
    <property type="component" value="Unassembled WGS sequence"/>
</dbReference>
<reference evidence="1 2" key="1">
    <citation type="submission" date="2015-10" db="EMBL/GenBank/DDBJ databases">
        <title>Metagenome-Assembled Genomes uncover a global brackish microbiome.</title>
        <authorList>
            <person name="Hugerth L.W."/>
            <person name="Larsson J."/>
            <person name="Alneberg J."/>
            <person name="Lindh M.V."/>
            <person name="Legrand C."/>
            <person name="Pinhassi J."/>
            <person name="Andersson A.F."/>
        </authorList>
    </citation>
    <scope>NUCLEOTIDE SEQUENCE [LARGE SCALE GENOMIC DNA]</scope>
    <source>
        <strain evidence="1">BACL18 MAG-120507-bin52</strain>
    </source>
</reference>
<dbReference type="EMBL" id="LIBO01000157">
    <property type="protein sequence ID" value="KRO62005.1"/>
    <property type="molecule type" value="Genomic_DNA"/>
</dbReference>
<proteinExistence type="predicted"/>
<dbReference type="Gene3D" id="2.10.260.10">
    <property type="match status" value="1"/>
</dbReference>
<dbReference type="AlphaFoldDB" id="A0A0R2RHJ1"/>
<gene>
    <name evidence="1" type="ORF">ABR82_08510</name>
</gene>
<protein>
    <recommendedName>
        <fullName evidence="3">AbrB family transcriptional regulator</fullName>
    </recommendedName>
</protein>
<comment type="caution">
    <text evidence="1">The sequence shown here is derived from an EMBL/GenBank/DDBJ whole genome shotgun (WGS) entry which is preliminary data.</text>
</comment>
<evidence type="ECO:0000313" key="2">
    <source>
        <dbReference type="Proteomes" id="UP000051269"/>
    </source>
</evidence>
<name>A0A0R2RHJ1_9BACT</name>
<evidence type="ECO:0008006" key="3">
    <source>
        <dbReference type="Google" id="ProtNLM"/>
    </source>
</evidence>
<sequence>MRTKVRKFGNSLGIILPKEAIAALKVQEGAAVYLTEGPECSLRINPEVKDFAKKMALAEMGMQKYRNALRELAK</sequence>
<organism evidence="1 2">
    <name type="scientific">Verrucomicrobia subdivision 6 bacterium BACL9 MAG-120507-bin52</name>
    <dbReference type="NCBI Taxonomy" id="1655590"/>
    <lineage>
        <taxon>Bacteria</taxon>
        <taxon>Pseudomonadati</taxon>
        <taxon>Verrucomicrobiota</taxon>
        <taxon>Verrucomicrobiia</taxon>
        <taxon>Verrucomicrobiales</taxon>
        <taxon>Verrucomicrobia subdivision 6</taxon>
    </lineage>
</organism>
<dbReference type="SUPFAM" id="SSF89447">
    <property type="entry name" value="AbrB/MazE/MraZ-like"/>
    <property type="match status" value="1"/>
</dbReference>